<dbReference type="InterPro" id="IPR010997">
    <property type="entry name" value="HRDC-like_sf"/>
</dbReference>
<dbReference type="GO" id="GO:0004527">
    <property type="term" value="F:exonuclease activity"/>
    <property type="evidence" value="ECO:0007669"/>
    <property type="project" value="UniProtKB-KW"/>
</dbReference>
<feature type="region of interest" description="Disordered" evidence="10">
    <location>
        <begin position="700"/>
        <end position="740"/>
    </location>
</feature>
<dbReference type="FunFam" id="1.10.150.80:FF:000001">
    <property type="entry name" value="Putative exosome component 10"/>
    <property type="match status" value="1"/>
</dbReference>
<dbReference type="Gene3D" id="1.10.150.80">
    <property type="entry name" value="HRDC domain"/>
    <property type="match status" value="1"/>
</dbReference>
<accession>A0ABD3VPK5</accession>
<dbReference type="InterPro" id="IPR036397">
    <property type="entry name" value="RNaseH_sf"/>
</dbReference>
<dbReference type="InterPro" id="IPR012588">
    <property type="entry name" value="Exosome-assoc_fac_Rrp6_N"/>
</dbReference>
<dbReference type="AlphaFoldDB" id="A0ABD3VPK5"/>
<dbReference type="PANTHER" id="PTHR12124">
    <property type="entry name" value="POLYMYOSITIS/SCLERODERMA AUTOANTIGEN-RELATED"/>
    <property type="match status" value="1"/>
</dbReference>
<evidence type="ECO:0000256" key="9">
    <source>
        <dbReference type="ARBA" id="ARBA00070365"/>
    </source>
</evidence>
<protein>
    <recommendedName>
        <fullName evidence="9">Exosome complex component 10 homolog</fullName>
    </recommendedName>
</protein>
<feature type="compositionally biased region" description="Basic and acidic residues" evidence="10">
    <location>
        <begin position="716"/>
        <end position="733"/>
    </location>
</feature>
<keyword evidence="4" id="KW-0378">Hydrolase</keyword>
<comment type="subcellular location">
    <subcellularLocation>
        <location evidence="1">Nucleus</location>
    </subcellularLocation>
</comment>
<evidence type="ECO:0000256" key="4">
    <source>
        <dbReference type="ARBA" id="ARBA00022801"/>
    </source>
</evidence>
<organism evidence="12 13">
    <name type="scientific">Sinanodonta woodiana</name>
    <name type="common">Chinese pond mussel</name>
    <name type="synonym">Anodonta woodiana</name>
    <dbReference type="NCBI Taxonomy" id="1069815"/>
    <lineage>
        <taxon>Eukaryota</taxon>
        <taxon>Metazoa</taxon>
        <taxon>Spiralia</taxon>
        <taxon>Lophotrochozoa</taxon>
        <taxon>Mollusca</taxon>
        <taxon>Bivalvia</taxon>
        <taxon>Autobranchia</taxon>
        <taxon>Heteroconchia</taxon>
        <taxon>Palaeoheterodonta</taxon>
        <taxon>Unionida</taxon>
        <taxon>Unionoidea</taxon>
        <taxon>Unionidae</taxon>
        <taxon>Unioninae</taxon>
        <taxon>Sinanodonta</taxon>
    </lineage>
</organism>
<dbReference type="SUPFAM" id="SSF53098">
    <property type="entry name" value="Ribonuclease H-like"/>
    <property type="match status" value="1"/>
</dbReference>
<keyword evidence="2" id="KW-0698">rRNA processing</keyword>
<sequence>MAESEACGSSETREFLPGFPTVNDYTQYLLTAVLQATKASNELPAEGDDFDYYSSFQGFQDVMTIEGRRCLHLMQSLMKHQNVRGNIAHSKQGVDFEEKLDILIDSNDQLLERVGNWLDEVSGLKKKENPLIIATATPKQSATASWNKKSPGSQGTSSSSYRLLAARFTQRPQLKFKDKVNNSNQSFVPIIKYKPHALQSLQESLRLPENVCPEDISSHDFIYPHPYRYEIDNLKLDQHQLTVTEPMSPLPLNETPLSRISTKEDLDKLVEQLKLEKEIAVDVEHHNYRTYLGITCLIQISTRKQDFLIDALELRSDLHVLNEIFADPKIVKVFHGADMDIDWLQRDFGIYVVNMFDTGQASRVLNFSRFSLSHLLQQFCDVEANKQYQLADWRIRPLPTELEQYAREDTHYLLYIYDRLKNQLIESGNDQKNLLMSVLQRSNQMCAKVYRKPVFQEDDYLDLFRKSKKVFNSQQLQALKALYAWRDGVARMEDESVGYVLPNHMLLQIAEVLPRERQGVFACCNPIPPLVRQYLVEIHSIVMEAKQTPLFKVEEPNNPKLPSSFQHPKYDVNSLLQCPHDLSHQDKTNVLNESMDTSPDPKLIAGQSSLFLDSKRGINMTVVVKDSPVLTAFDYSTRMKQQQMTSAQKKAAKIKALFTSPFEMFFLPEDLESSDVQRNINLDKQQERFWLLRGSAVKRKETDEKSDSLEDPPEPAAKRPKVELPTDNDHAETPLRFQMPSKKKIKLKLKNQVAENTAETTIKTEVSVEKMEPTKKKKKKKIVNDNAEEDETGFVPYDYIQAKEKLVQASKDKPVVYFDPMKEMSRKGKNVNRPNFGGKKGKKSYTFGKGEKKDKTQWPKF</sequence>
<feature type="region of interest" description="Disordered" evidence="10">
    <location>
        <begin position="826"/>
        <end position="861"/>
    </location>
</feature>
<dbReference type="Gene3D" id="3.30.420.10">
    <property type="entry name" value="Ribonuclease H-like superfamily/Ribonuclease H"/>
    <property type="match status" value="1"/>
</dbReference>
<gene>
    <name evidence="12" type="ORF">ACJMK2_008411</name>
</gene>
<keyword evidence="6" id="KW-0269">Exonuclease</keyword>
<dbReference type="InterPro" id="IPR049559">
    <property type="entry name" value="Rrp6p-like_exo"/>
</dbReference>
<name>A0ABD3VPK5_SINWO</name>
<evidence type="ECO:0000256" key="2">
    <source>
        <dbReference type="ARBA" id="ARBA00022552"/>
    </source>
</evidence>
<dbReference type="SMART" id="SM00474">
    <property type="entry name" value="35EXOc"/>
    <property type="match status" value="1"/>
</dbReference>
<evidence type="ECO:0000256" key="1">
    <source>
        <dbReference type="ARBA" id="ARBA00004123"/>
    </source>
</evidence>
<comment type="caution">
    <text evidence="12">The sequence shown here is derived from an EMBL/GenBank/DDBJ whole genome shotgun (WGS) entry which is preliminary data.</text>
</comment>
<keyword evidence="5" id="KW-0271">Exosome</keyword>
<evidence type="ECO:0000313" key="12">
    <source>
        <dbReference type="EMBL" id="KAL3862447.1"/>
    </source>
</evidence>
<dbReference type="InterPro" id="IPR002562">
    <property type="entry name" value="3'-5'_exonuclease_dom"/>
</dbReference>
<evidence type="ECO:0000256" key="3">
    <source>
        <dbReference type="ARBA" id="ARBA00022722"/>
    </source>
</evidence>
<dbReference type="SUPFAM" id="SSF47819">
    <property type="entry name" value="HRDC-like"/>
    <property type="match status" value="1"/>
</dbReference>
<evidence type="ECO:0000259" key="11">
    <source>
        <dbReference type="PROSITE" id="PS50967"/>
    </source>
</evidence>
<dbReference type="GO" id="GO:0000178">
    <property type="term" value="C:exosome (RNase complex)"/>
    <property type="evidence" value="ECO:0007669"/>
    <property type="project" value="UniProtKB-KW"/>
</dbReference>
<dbReference type="InterPro" id="IPR044876">
    <property type="entry name" value="HRDC_dom_sf"/>
</dbReference>
<evidence type="ECO:0000256" key="8">
    <source>
        <dbReference type="ARBA" id="ARBA00043957"/>
    </source>
</evidence>
<dbReference type="Pfam" id="PF08066">
    <property type="entry name" value="PMC2NT"/>
    <property type="match status" value="1"/>
</dbReference>
<dbReference type="InterPro" id="IPR012337">
    <property type="entry name" value="RNaseH-like_sf"/>
</dbReference>
<dbReference type="PROSITE" id="PS50967">
    <property type="entry name" value="HRDC"/>
    <property type="match status" value="1"/>
</dbReference>
<dbReference type="SMART" id="SM00341">
    <property type="entry name" value="HRDC"/>
    <property type="match status" value="1"/>
</dbReference>
<dbReference type="EMBL" id="JBJQND010000011">
    <property type="protein sequence ID" value="KAL3862447.1"/>
    <property type="molecule type" value="Genomic_DNA"/>
</dbReference>
<dbReference type="GO" id="GO:0005634">
    <property type="term" value="C:nucleus"/>
    <property type="evidence" value="ECO:0007669"/>
    <property type="project" value="UniProtKB-SubCell"/>
</dbReference>
<keyword evidence="3" id="KW-0540">Nuclease</keyword>
<feature type="compositionally biased region" description="Basic and acidic residues" evidence="10">
    <location>
        <begin position="849"/>
        <end position="861"/>
    </location>
</feature>
<evidence type="ECO:0000256" key="6">
    <source>
        <dbReference type="ARBA" id="ARBA00022839"/>
    </source>
</evidence>
<dbReference type="Proteomes" id="UP001634394">
    <property type="component" value="Unassembled WGS sequence"/>
</dbReference>
<dbReference type="InterPro" id="IPR002121">
    <property type="entry name" value="HRDC_dom"/>
</dbReference>
<comment type="similarity">
    <text evidence="8">Belongs to the exosome component 10/RRP6 family.</text>
</comment>
<keyword evidence="7" id="KW-0539">Nucleus</keyword>
<dbReference type="Pfam" id="PF01612">
    <property type="entry name" value="DNA_pol_A_exo1"/>
    <property type="match status" value="1"/>
</dbReference>
<dbReference type="InterPro" id="IPR045092">
    <property type="entry name" value="Rrp6-like"/>
</dbReference>
<evidence type="ECO:0000256" key="7">
    <source>
        <dbReference type="ARBA" id="ARBA00023242"/>
    </source>
</evidence>
<feature type="domain" description="HRDC" evidence="11">
    <location>
        <begin position="472"/>
        <end position="552"/>
    </location>
</feature>
<evidence type="ECO:0000313" key="13">
    <source>
        <dbReference type="Proteomes" id="UP001634394"/>
    </source>
</evidence>
<keyword evidence="13" id="KW-1185">Reference proteome</keyword>
<evidence type="ECO:0000256" key="5">
    <source>
        <dbReference type="ARBA" id="ARBA00022835"/>
    </source>
</evidence>
<reference evidence="12 13" key="1">
    <citation type="submission" date="2024-11" db="EMBL/GenBank/DDBJ databases">
        <title>Chromosome-level genome assembly of the freshwater bivalve Anodonta woodiana.</title>
        <authorList>
            <person name="Chen X."/>
        </authorList>
    </citation>
    <scope>NUCLEOTIDE SEQUENCE [LARGE SCALE GENOMIC DNA]</scope>
    <source>
        <strain evidence="12">MN2024</strain>
        <tissue evidence="12">Gills</tissue>
    </source>
</reference>
<dbReference type="Pfam" id="PF00570">
    <property type="entry name" value="HRDC"/>
    <property type="match status" value="1"/>
</dbReference>
<dbReference type="GO" id="GO:0006364">
    <property type="term" value="P:rRNA processing"/>
    <property type="evidence" value="ECO:0007669"/>
    <property type="project" value="UniProtKB-KW"/>
</dbReference>
<dbReference type="CDD" id="cd06147">
    <property type="entry name" value="Rrp6p_like_exo"/>
    <property type="match status" value="1"/>
</dbReference>
<dbReference type="PANTHER" id="PTHR12124:SF47">
    <property type="entry name" value="EXOSOME COMPONENT 10"/>
    <property type="match status" value="1"/>
</dbReference>
<evidence type="ECO:0000256" key="10">
    <source>
        <dbReference type="SAM" id="MobiDB-lite"/>
    </source>
</evidence>
<dbReference type="FunFam" id="3.30.420.10:FF:000059">
    <property type="entry name" value="Exosome complex exonuclease Rrp6"/>
    <property type="match status" value="1"/>
</dbReference>
<proteinExistence type="inferred from homology"/>